<feature type="domain" description="Probable zinc-ribbon" evidence="2">
    <location>
        <begin position="285"/>
        <end position="307"/>
    </location>
</feature>
<dbReference type="InterPro" id="IPR040244">
    <property type="entry name" value="EDR4-like"/>
</dbReference>
<organism evidence="3 4">
    <name type="scientific">Panicum virgatum</name>
    <name type="common">Blackwell switchgrass</name>
    <dbReference type="NCBI Taxonomy" id="38727"/>
    <lineage>
        <taxon>Eukaryota</taxon>
        <taxon>Viridiplantae</taxon>
        <taxon>Streptophyta</taxon>
        <taxon>Embryophyta</taxon>
        <taxon>Tracheophyta</taxon>
        <taxon>Spermatophyta</taxon>
        <taxon>Magnoliopsida</taxon>
        <taxon>Liliopsida</taxon>
        <taxon>Poales</taxon>
        <taxon>Poaceae</taxon>
        <taxon>PACMAD clade</taxon>
        <taxon>Panicoideae</taxon>
        <taxon>Panicodae</taxon>
        <taxon>Paniceae</taxon>
        <taxon>Panicinae</taxon>
        <taxon>Panicum</taxon>
        <taxon>Panicum sect. Hiantes</taxon>
    </lineage>
</organism>
<dbReference type="EMBL" id="CM029041">
    <property type="protein sequence ID" value="KAG2626795.1"/>
    <property type="molecule type" value="Genomic_DNA"/>
</dbReference>
<dbReference type="GO" id="GO:1900150">
    <property type="term" value="P:regulation of defense response to fungus"/>
    <property type="evidence" value="ECO:0007669"/>
    <property type="project" value="InterPro"/>
</dbReference>
<sequence length="335" mass="36804">MESSEIRKRFGRCPYCRAMIYPDPEAVIYYCSRCRTPIRGKNPEPTEQTGDALSRLEILSADTASVFTDELDACRAQAPVLDVHGDQDQPPLFSRGDARVCYSNGQDERRASLSRRTRRTACSDSFVLRYGVFMSAQSETEEGFPSPRNACGRQRRRSLVGLQELETSISWSRQQVPPSRVAPSPLADLAFQRDLLGTLDSLRGLIAAIEPASSTGARAAAARRGARFFRRLESRLARAMPAPEHAPRRNAGCSTGLSRSSPASASSAGARSWRRKQHHCRPVMGGAPFLVCGSCSELLQVPATTMLLLLPPRSRAVPTQTGALYENISRAYVLD</sequence>
<evidence type="ECO:0000259" key="2">
    <source>
        <dbReference type="Pfam" id="PF11331"/>
    </source>
</evidence>
<dbReference type="Proteomes" id="UP000823388">
    <property type="component" value="Chromosome 3K"/>
</dbReference>
<evidence type="ECO:0000256" key="1">
    <source>
        <dbReference type="SAM" id="MobiDB-lite"/>
    </source>
</evidence>
<accession>A0A8T0UXQ0</accession>
<evidence type="ECO:0000313" key="3">
    <source>
        <dbReference type="EMBL" id="KAG2626795.1"/>
    </source>
</evidence>
<protein>
    <recommendedName>
        <fullName evidence="2">Probable zinc-ribbon domain-containing protein</fullName>
    </recommendedName>
</protein>
<reference evidence="3" key="1">
    <citation type="submission" date="2020-05" db="EMBL/GenBank/DDBJ databases">
        <title>WGS assembly of Panicum virgatum.</title>
        <authorList>
            <person name="Lovell J.T."/>
            <person name="Jenkins J."/>
            <person name="Shu S."/>
            <person name="Juenger T.E."/>
            <person name="Schmutz J."/>
        </authorList>
    </citation>
    <scope>NUCLEOTIDE SEQUENCE</scope>
    <source>
        <strain evidence="3">AP13</strain>
    </source>
</reference>
<feature type="compositionally biased region" description="Low complexity" evidence="1">
    <location>
        <begin position="258"/>
        <end position="271"/>
    </location>
</feature>
<comment type="caution">
    <text evidence="3">The sequence shown here is derived from an EMBL/GenBank/DDBJ whole genome shotgun (WGS) entry which is preliminary data.</text>
</comment>
<name>A0A8T0UXQ0_PANVG</name>
<gene>
    <name evidence="3" type="ORF">PVAP13_3KG377704</name>
</gene>
<keyword evidence="4" id="KW-1185">Reference proteome</keyword>
<dbReference type="AlphaFoldDB" id="A0A8T0UXQ0"/>
<proteinExistence type="predicted"/>
<dbReference type="PANTHER" id="PTHR31105:SF43">
    <property type="entry name" value="OS05G0479900 PROTEIN"/>
    <property type="match status" value="1"/>
</dbReference>
<dbReference type="OrthoDB" id="1930285at2759"/>
<evidence type="ECO:0000313" key="4">
    <source>
        <dbReference type="Proteomes" id="UP000823388"/>
    </source>
</evidence>
<dbReference type="InterPro" id="IPR021480">
    <property type="entry name" value="Zinc_ribbon_12"/>
</dbReference>
<dbReference type="Pfam" id="PF11331">
    <property type="entry name" value="Zn_ribbon_12"/>
    <property type="match status" value="1"/>
</dbReference>
<feature type="region of interest" description="Disordered" evidence="1">
    <location>
        <begin position="241"/>
        <end position="271"/>
    </location>
</feature>
<dbReference type="PANTHER" id="PTHR31105">
    <property type="entry name" value="EXTRA-LARGE G-PROTEIN-LIKE"/>
    <property type="match status" value="1"/>
</dbReference>